<evidence type="ECO:0000256" key="1">
    <source>
        <dbReference type="SAM" id="MobiDB-lite"/>
    </source>
</evidence>
<comment type="caution">
    <text evidence="2">The sequence shown here is derived from an EMBL/GenBank/DDBJ whole genome shotgun (WGS) entry which is preliminary data.</text>
</comment>
<feature type="region of interest" description="Disordered" evidence="1">
    <location>
        <begin position="33"/>
        <end position="70"/>
    </location>
</feature>
<evidence type="ECO:0000313" key="2">
    <source>
        <dbReference type="EMBL" id="MFC4128921.1"/>
    </source>
</evidence>
<gene>
    <name evidence="2" type="ORF">ACFOW8_28725</name>
</gene>
<dbReference type="Proteomes" id="UP001595767">
    <property type="component" value="Unassembled WGS sequence"/>
</dbReference>
<feature type="compositionally biased region" description="Pro residues" evidence="1">
    <location>
        <begin position="37"/>
        <end position="49"/>
    </location>
</feature>
<proteinExistence type="predicted"/>
<evidence type="ECO:0000313" key="3">
    <source>
        <dbReference type="Proteomes" id="UP001595767"/>
    </source>
</evidence>
<organism evidence="2 3">
    <name type="scientific">Nocardia rhizosphaerae</name>
    <dbReference type="NCBI Taxonomy" id="1691571"/>
    <lineage>
        <taxon>Bacteria</taxon>
        <taxon>Bacillati</taxon>
        <taxon>Actinomycetota</taxon>
        <taxon>Actinomycetes</taxon>
        <taxon>Mycobacteriales</taxon>
        <taxon>Nocardiaceae</taxon>
        <taxon>Nocardia</taxon>
    </lineage>
</organism>
<protein>
    <submittedName>
        <fullName evidence="2">Uncharacterized protein</fullName>
    </submittedName>
</protein>
<accession>A0ABV8LDD2</accession>
<keyword evidence="3" id="KW-1185">Reference proteome</keyword>
<dbReference type="RefSeq" id="WP_378554803.1">
    <property type="nucleotide sequence ID" value="NZ_JBHSBA010000016.1"/>
</dbReference>
<name>A0ABV8LDD2_9NOCA</name>
<feature type="compositionally biased region" description="Basic and acidic residues" evidence="1">
    <location>
        <begin position="54"/>
        <end position="70"/>
    </location>
</feature>
<reference evidence="3" key="1">
    <citation type="journal article" date="2019" name="Int. J. Syst. Evol. Microbiol.">
        <title>The Global Catalogue of Microorganisms (GCM) 10K type strain sequencing project: providing services to taxonomists for standard genome sequencing and annotation.</title>
        <authorList>
            <consortium name="The Broad Institute Genomics Platform"/>
            <consortium name="The Broad Institute Genome Sequencing Center for Infectious Disease"/>
            <person name="Wu L."/>
            <person name="Ma J."/>
        </authorList>
    </citation>
    <scope>NUCLEOTIDE SEQUENCE [LARGE SCALE GENOMIC DNA]</scope>
    <source>
        <strain evidence="3">CGMCC 4.7204</strain>
    </source>
</reference>
<dbReference type="EMBL" id="JBHSBA010000016">
    <property type="protein sequence ID" value="MFC4128921.1"/>
    <property type="molecule type" value="Genomic_DNA"/>
</dbReference>
<sequence>MAFTPIRLVAPDGRTALVGSATEREQLLARGYSYAPDPKPTTPARPAPAPVVAREPERKPAPKPEPKTSK</sequence>